<dbReference type="RefSeq" id="XP_007744599.1">
    <property type="nucleotide sequence ID" value="XM_007746409.1"/>
</dbReference>
<feature type="compositionally biased region" description="Polar residues" evidence="1">
    <location>
        <begin position="81"/>
        <end position="93"/>
    </location>
</feature>
<gene>
    <name evidence="2" type="ORF">A1O5_05810</name>
</gene>
<dbReference type="GeneID" id="19190526"/>
<feature type="region of interest" description="Disordered" evidence="1">
    <location>
        <begin position="69"/>
        <end position="124"/>
    </location>
</feature>
<dbReference type="AlphaFoldDB" id="W9X0G9"/>
<evidence type="ECO:0000313" key="3">
    <source>
        <dbReference type="Proteomes" id="UP000019471"/>
    </source>
</evidence>
<feature type="compositionally biased region" description="Pro residues" evidence="1">
    <location>
        <begin position="106"/>
        <end position="119"/>
    </location>
</feature>
<feature type="compositionally biased region" description="Polar residues" evidence="1">
    <location>
        <begin position="1"/>
        <end position="14"/>
    </location>
</feature>
<comment type="caution">
    <text evidence="2">The sequence shown here is derived from an EMBL/GenBank/DDBJ whole genome shotgun (WGS) entry which is preliminary data.</text>
</comment>
<feature type="compositionally biased region" description="Basic and acidic residues" evidence="1">
    <location>
        <begin position="69"/>
        <end position="80"/>
    </location>
</feature>
<feature type="region of interest" description="Disordered" evidence="1">
    <location>
        <begin position="1"/>
        <end position="50"/>
    </location>
</feature>
<organism evidence="2 3">
    <name type="scientific">Cladophialophora psammophila CBS 110553</name>
    <dbReference type="NCBI Taxonomy" id="1182543"/>
    <lineage>
        <taxon>Eukaryota</taxon>
        <taxon>Fungi</taxon>
        <taxon>Dikarya</taxon>
        <taxon>Ascomycota</taxon>
        <taxon>Pezizomycotina</taxon>
        <taxon>Eurotiomycetes</taxon>
        <taxon>Chaetothyriomycetidae</taxon>
        <taxon>Chaetothyriales</taxon>
        <taxon>Herpotrichiellaceae</taxon>
        <taxon>Cladophialophora</taxon>
    </lineage>
</organism>
<dbReference type="HOGENOM" id="CLU_966447_0_0_1"/>
<protein>
    <submittedName>
        <fullName evidence="2">Uncharacterized protein</fullName>
    </submittedName>
</protein>
<reference evidence="2 3" key="1">
    <citation type="submission" date="2013-03" db="EMBL/GenBank/DDBJ databases">
        <title>The Genome Sequence of Cladophialophora psammophila CBS 110553.</title>
        <authorList>
            <consortium name="The Broad Institute Genomics Platform"/>
            <person name="Cuomo C."/>
            <person name="de Hoog S."/>
            <person name="Gorbushina A."/>
            <person name="Walker B."/>
            <person name="Young S.K."/>
            <person name="Zeng Q."/>
            <person name="Gargeya S."/>
            <person name="Fitzgerald M."/>
            <person name="Haas B."/>
            <person name="Abouelleil A."/>
            <person name="Allen A.W."/>
            <person name="Alvarado L."/>
            <person name="Arachchi H.M."/>
            <person name="Berlin A.M."/>
            <person name="Chapman S.B."/>
            <person name="Gainer-Dewar J."/>
            <person name="Goldberg J."/>
            <person name="Griggs A."/>
            <person name="Gujja S."/>
            <person name="Hansen M."/>
            <person name="Howarth C."/>
            <person name="Imamovic A."/>
            <person name="Ireland A."/>
            <person name="Larimer J."/>
            <person name="McCowan C."/>
            <person name="Murphy C."/>
            <person name="Pearson M."/>
            <person name="Poon T.W."/>
            <person name="Priest M."/>
            <person name="Roberts A."/>
            <person name="Saif S."/>
            <person name="Shea T."/>
            <person name="Sisk P."/>
            <person name="Sykes S."/>
            <person name="Wortman J."/>
            <person name="Nusbaum C."/>
            <person name="Birren B."/>
        </authorList>
    </citation>
    <scope>NUCLEOTIDE SEQUENCE [LARGE SCALE GENOMIC DNA]</scope>
    <source>
        <strain evidence="2 3">CBS 110553</strain>
    </source>
</reference>
<accession>W9X0G9</accession>
<sequence>MSSSIPRIWRNSSLAGKLQRKQGDASCASMPPDAARGAPASNHSEIPKPDSMAALGRFLVNEQGSRFFEDPKALVPDKKAANSSRKTSITFVENPTPRPAGREPPSRPPTPYIPRPPTPMGTSREVDPAGCCVIDLEQLDLARACRRWLTLFREVRQGYNREFDALYSMLERFSRFGYRYWRLLRTIEAVEKSLDELAYLVQAVDWVAYDQVSELVDFFDEWVVVACDTFSTMTQGRTPVNLDNHEERSGRKALMEEMRPELARLTEQLSAYAQKPLRRLRSELRAEA</sequence>
<dbReference type="Proteomes" id="UP000019471">
    <property type="component" value="Unassembled WGS sequence"/>
</dbReference>
<evidence type="ECO:0000256" key="1">
    <source>
        <dbReference type="SAM" id="MobiDB-lite"/>
    </source>
</evidence>
<name>W9X0G9_9EURO</name>
<keyword evidence="3" id="KW-1185">Reference proteome</keyword>
<evidence type="ECO:0000313" key="2">
    <source>
        <dbReference type="EMBL" id="EXJ70820.1"/>
    </source>
</evidence>
<dbReference type="OrthoDB" id="4152274at2759"/>
<dbReference type="EMBL" id="AMGX01000008">
    <property type="protein sequence ID" value="EXJ70820.1"/>
    <property type="molecule type" value="Genomic_DNA"/>
</dbReference>
<proteinExistence type="predicted"/>